<keyword evidence="4 6" id="KW-0288">FMN</keyword>
<evidence type="ECO:0000256" key="1">
    <source>
        <dbReference type="ARBA" id="ARBA00022448"/>
    </source>
</evidence>
<keyword evidence="6" id="KW-0812">Transmembrane</keyword>
<dbReference type="NCBIfam" id="NF002519">
    <property type="entry name" value="PRK01908.1"/>
    <property type="match status" value="1"/>
</dbReference>
<comment type="similarity">
    <text evidence="6">Belongs to the RnfG family.</text>
</comment>
<sequence>MKLLSSIGFNGLLLGGFAILTAAALATVNQLTLEPIAKAEQAAAQKALLEILPATTHDNDLLNDTLAIKVQWQKQLHTDANATIYRARMNEQINAVIIPTVAPDGYSGKIKMIVGINKDHSIAGVRVIKHTETPGLGDKVELKKSNWILSFNQKSLSRPMPEKWQVKKDGGEFDQFTGATITPRAAVKQIKKTLAFAQENHNSLFDINSTERQPEEPQVQP</sequence>
<evidence type="ECO:0000259" key="7">
    <source>
        <dbReference type="SMART" id="SM00900"/>
    </source>
</evidence>
<keyword evidence="6" id="KW-1278">Translocase</keyword>
<comment type="function">
    <text evidence="6">Part of a membrane-bound complex that couples electron transfer with translocation of ions across the membrane.</text>
</comment>
<keyword evidence="5 6" id="KW-0249">Electron transport</keyword>
<protein>
    <recommendedName>
        <fullName evidence="6">Ion-translocating oxidoreductase complex subunit G</fullName>
        <ecNumber evidence="6">7.-.-.-</ecNumber>
    </recommendedName>
    <alternativeName>
        <fullName evidence="6">Rnf electron transport complex subunit G</fullName>
    </alternativeName>
</protein>
<feature type="domain" description="FMN-binding" evidence="7">
    <location>
        <begin position="105"/>
        <end position="197"/>
    </location>
</feature>
<evidence type="ECO:0000256" key="2">
    <source>
        <dbReference type="ARBA" id="ARBA00022553"/>
    </source>
</evidence>
<name>A0ABV8V6G6_9GAMM</name>
<keyword evidence="1 6" id="KW-0813">Transport</keyword>
<keyword evidence="6" id="KW-0472">Membrane</keyword>
<keyword evidence="6" id="KW-1003">Cell membrane</keyword>
<dbReference type="PANTHER" id="PTHR36118">
    <property type="entry name" value="ION-TRANSLOCATING OXIDOREDUCTASE COMPLEX SUBUNIT G"/>
    <property type="match status" value="1"/>
</dbReference>
<dbReference type="EMBL" id="JBHSCX010000020">
    <property type="protein sequence ID" value="MFC4363500.1"/>
    <property type="molecule type" value="Genomic_DNA"/>
</dbReference>
<keyword evidence="6" id="KW-0997">Cell inner membrane</keyword>
<comment type="caution">
    <text evidence="8">The sequence shown here is derived from an EMBL/GenBank/DDBJ whole genome shotgun (WGS) entry which is preliminary data.</text>
</comment>
<comment type="cofactor">
    <cofactor evidence="6">
        <name>FMN</name>
        <dbReference type="ChEBI" id="CHEBI:58210"/>
    </cofactor>
</comment>
<organism evidence="8 9">
    <name type="scientific">Simiduia curdlanivorans</name>
    <dbReference type="NCBI Taxonomy" id="1492769"/>
    <lineage>
        <taxon>Bacteria</taxon>
        <taxon>Pseudomonadati</taxon>
        <taxon>Pseudomonadota</taxon>
        <taxon>Gammaproteobacteria</taxon>
        <taxon>Cellvibrionales</taxon>
        <taxon>Cellvibrionaceae</taxon>
        <taxon>Simiduia</taxon>
    </lineage>
</organism>
<dbReference type="Pfam" id="PF04205">
    <property type="entry name" value="FMN_bind"/>
    <property type="match status" value="1"/>
</dbReference>
<dbReference type="InterPro" id="IPR010209">
    <property type="entry name" value="Ion_transpt_RnfG/RsxG"/>
</dbReference>
<dbReference type="InterPro" id="IPR007329">
    <property type="entry name" value="FMN-bd"/>
</dbReference>
<dbReference type="NCBIfam" id="TIGR01947">
    <property type="entry name" value="rnfG"/>
    <property type="match status" value="1"/>
</dbReference>
<evidence type="ECO:0000256" key="6">
    <source>
        <dbReference type="HAMAP-Rule" id="MF_00479"/>
    </source>
</evidence>
<accession>A0ABV8V6G6</accession>
<evidence type="ECO:0000313" key="9">
    <source>
        <dbReference type="Proteomes" id="UP001595840"/>
    </source>
</evidence>
<dbReference type="HAMAP" id="MF_00479">
    <property type="entry name" value="RsxG_RnfG"/>
    <property type="match status" value="1"/>
</dbReference>
<dbReference type="EC" id="7.-.-.-" evidence="6"/>
<keyword evidence="9" id="KW-1185">Reference proteome</keyword>
<keyword evidence="3 6" id="KW-0285">Flavoprotein</keyword>
<evidence type="ECO:0000256" key="3">
    <source>
        <dbReference type="ARBA" id="ARBA00022630"/>
    </source>
</evidence>
<feature type="modified residue" description="FMN phosphoryl threonine" evidence="6">
    <location>
        <position position="180"/>
    </location>
</feature>
<evidence type="ECO:0000313" key="8">
    <source>
        <dbReference type="EMBL" id="MFC4363500.1"/>
    </source>
</evidence>
<keyword evidence="6" id="KW-1133">Transmembrane helix</keyword>
<dbReference type="RefSeq" id="WP_290261359.1">
    <property type="nucleotide sequence ID" value="NZ_JAUFQG010000004.1"/>
</dbReference>
<proteinExistence type="inferred from homology"/>
<evidence type="ECO:0000256" key="5">
    <source>
        <dbReference type="ARBA" id="ARBA00022982"/>
    </source>
</evidence>
<reference evidence="9" key="1">
    <citation type="journal article" date="2019" name="Int. J. Syst. Evol. Microbiol.">
        <title>The Global Catalogue of Microorganisms (GCM) 10K type strain sequencing project: providing services to taxonomists for standard genome sequencing and annotation.</title>
        <authorList>
            <consortium name="The Broad Institute Genomics Platform"/>
            <consortium name="The Broad Institute Genome Sequencing Center for Infectious Disease"/>
            <person name="Wu L."/>
            <person name="Ma J."/>
        </authorList>
    </citation>
    <scope>NUCLEOTIDE SEQUENCE [LARGE SCALE GENOMIC DNA]</scope>
    <source>
        <strain evidence="9">CECT 8570</strain>
    </source>
</reference>
<comment type="subcellular location">
    <subcellularLocation>
        <location evidence="6">Cell inner membrane</location>
        <topology evidence="6">Single-pass membrane protein</topology>
    </subcellularLocation>
</comment>
<dbReference type="PIRSF" id="PIRSF006091">
    <property type="entry name" value="E_trnsport_RnfG"/>
    <property type="match status" value="1"/>
</dbReference>
<dbReference type="PANTHER" id="PTHR36118:SF1">
    <property type="entry name" value="ION-TRANSLOCATING OXIDOREDUCTASE COMPLEX SUBUNIT G"/>
    <property type="match status" value="1"/>
</dbReference>
<dbReference type="SMART" id="SM00900">
    <property type="entry name" value="FMN_bind"/>
    <property type="match status" value="1"/>
</dbReference>
<keyword evidence="2 6" id="KW-0597">Phosphoprotein</keyword>
<comment type="subunit">
    <text evidence="6">The complex is composed of six subunits: RnfA, RnfB, RnfC, RnfD, RnfE and RnfG.</text>
</comment>
<dbReference type="Proteomes" id="UP001595840">
    <property type="component" value="Unassembled WGS sequence"/>
</dbReference>
<gene>
    <name evidence="8" type="primary">rsxG</name>
    <name evidence="6" type="synonym">rnfG</name>
    <name evidence="8" type="ORF">ACFOX3_14390</name>
</gene>
<evidence type="ECO:0000256" key="4">
    <source>
        <dbReference type="ARBA" id="ARBA00022643"/>
    </source>
</evidence>